<evidence type="ECO:0000313" key="3">
    <source>
        <dbReference type="Proteomes" id="UP001595828"/>
    </source>
</evidence>
<evidence type="ECO:0000256" key="1">
    <source>
        <dbReference type="SAM" id="Phobius"/>
    </source>
</evidence>
<feature type="transmembrane region" description="Helical" evidence="1">
    <location>
        <begin position="53"/>
        <end position="70"/>
    </location>
</feature>
<accession>A0ABV8RQV2</accession>
<dbReference type="Proteomes" id="UP001595828">
    <property type="component" value="Unassembled WGS sequence"/>
</dbReference>
<gene>
    <name evidence="2" type="ORF">ACFO0A_10600</name>
</gene>
<name>A0ABV8RQV2_9SPHN</name>
<keyword evidence="1" id="KW-0472">Membrane</keyword>
<dbReference type="Pfam" id="PF07330">
    <property type="entry name" value="DUF1467"/>
    <property type="match status" value="1"/>
</dbReference>
<dbReference type="RefSeq" id="WP_379538975.1">
    <property type="nucleotide sequence ID" value="NZ_JBHSDR010000006.1"/>
</dbReference>
<dbReference type="EMBL" id="JBHSDR010000006">
    <property type="protein sequence ID" value="MFC4295502.1"/>
    <property type="molecule type" value="Genomic_DNA"/>
</dbReference>
<keyword evidence="1" id="KW-1133">Transmembrane helix</keyword>
<evidence type="ECO:0000313" key="2">
    <source>
        <dbReference type="EMBL" id="MFC4295502.1"/>
    </source>
</evidence>
<keyword evidence="3" id="KW-1185">Reference proteome</keyword>
<feature type="transmembrane region" description="Helical" evidence="1">
    <location>
        <begin position="7"/>
        <end position="26"/>
    </location>
</feature>
<keyword evidence="1" id="KW-0812">Transmembrane</keyword>
<comment type="caution">
    <text evidence="2">The sequence shown here is derived from an EMBL/GenBank/DDBJ whole genome shotgun (WGS) entry which is preliminary data.</text>
</comment>
<proteinExistence type="predicted"/>
<protein>
    <submittedName>
        <fullName evidence="2">DUF1467 family protein</fullName>
    </submittedName>
</protein>
<sequence length="94" mass="10300">MKITSIIAIFLLFWVLSAFVVMPFGIRSHHEAGVDLVPGQADGAPANFAPKRIVLYTTLLAAIAFSLYYLNYTNGWITAQDLDFLPTPPDADGK</sequence>
<organism evidence="2 3">
    <name type="scientific">Novosphingobium tardum</name>
    <dbReference type="NCBI Taxonomy" id="1538021"/>
    <lineage>
        <taxon>Bacteria</taxon>
        <taxon>Pseudomonadati</taxon>
        <taxon>Pseudomonadota</taxon>
        <taxon>Alphaproteobacteria</taxon>
        <taxon>Sphingomonadales</taxon>
        <taxon>Sphingomonadaceae</taxon>
        <taxon>Novosphingobium</taxon>
    </lineage>
</organism>
<reference evidence="3" key="1">
    <citation type="journal article" date="2019" name="Int. J. Syst. Evol. Microbiol.">
        <title>The Global Catalogue of Microorganisms (GCM) 10K type strain sequencing project: providing services to taxonomists for standard genome sequencing and annotation.</title>
        <authorList>
            <consortium name="The Broad Institute Genomics Platform"/>
            <consortium name="The Broad Institute Genome Sequencing Center for Infectious Disease"/>
            <person name="Wu L."/>
            <person name="Ma J."/>
        </authorList>
    </citation>
    <scope>NUCLEOTIDE SEQUENCE [LARGE SCALE GENOMIC DNA]</scope>
    <source>
        <strain evidence="3">CGMCC 1.12989</strain>
    </source>
</reference>
<dbReference type="InterPro" id="IPR009935">
    <property type="entry name" value="DUF1467"/>
</dbReference>